<keyword evidence="3" id="KW-0732">Signal</keyword>
<keyword evidence="7 8" id="KW-0449">Lipoprotein</keyword>
<evidence type="ECO:0000256" key="3">
    <source>
        <dbReference type="ARBA" id="ARBA00022729"/>
    </source>
</evidence>
<sequence>MKRILTTIQKRANKILSIAILAGAITSCDSILNYNEDCDIEYCVKFKYDYNMEEKDVFAEQVRSVTLYAFDENNNLVYQNTDQGEQLGDIDYAMNIAGIDPSQCRLIVWAGLNNESFAVPLLYPDQSKIEELNVKTLRKQATRSTSEEEKGKYIVDSSLYSLWHGEVKKGTTTRSGRIQTTEVSLVKNTNTIHVIVAQVNQSNGPITKALTENTFECAIYDDNGYMNYDNSLLEDNLLTYKPYNTKAEVVTTRAFSAENEPAKEYNGIISDVSVARLVKGQTPELTIKNSQTQEVLFHSDDLIKYFEEVDAEKYKDRNYSLQEYLDREDEYTIKIFVDEKLALIKTVIDVNDWIIQINDIEL</sequence>
<reference evidence="8 10" key="1">
    <citation type="submission" date="2015-09" db="EMBL/GenBank/DDBJ databases">
        <authorList>
            <consortium name="Pathogen Informatics"/>
        </authorList>
    </citation>
    <scope>NUCLEOTIDE SEQUENCE [LARGE SCALE GENOMIC DNA]</scope>
    <source>
        <strain evidence="8 10">2789STDY5834945</strain>
    </source>
</reference>
<keyword evidence="6" id="KW-0998">Cell outer membrane</keyword>
<evidence type="ECO:0000313" key="8">
    <source>
        <dbReference type="EMBL" id="CUP37600.1"/>
    </source>
</evidence>
<dbReference type="Gene3D" id="2.60.40.2090">
    <property type="match status" value="1"/>
</dbReference>
<keyword evidence="4" id="KW-0472">Membrane</keyword>
<comment type="similarity">
    <text evidence="2">Belongs to the bacteroidetes fimbrillin superfamily. FimB/Mfa2 family.</text>
</comment>
<name>A0A174MTN2_BACT4</name>
<evidence type="ECO:0000256" key="1">
    <source>
        <dbReference type="ARBA" id="ARBA00004442"/>
    </source>
</evidence>
<dbReference type="GO" id="GO:0009279">
    <property type="term" value="C:cell outer membrane"/>
    <property type="evidence" value="ECO:0007669"/>
    <property type="project" value="UniProtKB-SubCell"/>
</dbReference>
<gene>
    <name evidence="8" type="ORF">ERS852557_00394</name>
    <name evidence="9" type="ORF">KHY35_16705</name>
</gene>
<dbReference type="Proteomes" id="UP000782901">
    <property type="component" value="Unassembled WGS sequence"/>
</dbReference>
<dbReference type="InterPro" id="IPR014941">
    <property type="entry name" value="FimB/Mfa2/Mfa3"/>
</dbReference>
<evidence type="ECO:0000256" key="2">
    <source>
        <dbReference type="ARBA" id="ARBA00007248"/>
    </source>
</evidence>
<dbReference type="AlphaFoldDB" id="A0A174MTN2"/>
<dbReference type="Pfam" id="PF08842">
    <property type="entry name" value="Mfa2"/>
    <property type="match status" value="1"/>
</dbReference>
<dbReference type="EMBL" id="CZBI01000001">
    <property type="protein sequence ID" value="CUP37600.1"/>
    <property type="molecule type" value="Genomic_DNA"/>
</dbReference>
<accession>A0A174MTN2</accession>
<evidence type="ECO:0000256" key="7">
    <source>
        <dbReference type="ARBA" id="ARBA00023288"/>
    </source>
</evidence>
<keyword evidence="5" id="KW-0564">Palmitate</keyword>
<evidence type="ECO:0000313" key="10">
    <source>
        <dbReference type="Proteomes" id="UP000095541"/>
    </source>
</evidence>
<evidence type="ECO:0000256" key="6">
    <source>
        <dbReference type="ARBA" id="ARBA00023237"/>
    </source>
</evidence>
<dbReference type="PROSITE" id="PS51257">
    <property type="entry name" value="PROKAR_LIPOPROTEIN"/>
    <property type="match status" value="1"/>
</dbReference>
<dbReference type="RefSeq" id="WP_055216824.1">
    <property type="nucleotide sequence ID" value="NZ_CZBI01000001.1"/>
</dbReference>
<comment type="subcellular location">
    <subcellularLocation>
        <location evidence="1">Cell outer membrane</location>
    </subcellularLocation>
</comment>
<organism evidence="8 10">
    <name type="scientific">Bacteroides thetaiotaomicron</name>
    <dbReference type="NCBI Taxonomy" id="818"/>
    <lineage>
        <taxon>Bacteria</taxon>
        <taxon>Pseudomonadati</taxon>
        <taxon>Bacteroidota</taxon>
        <taxon>Bacteroidia</taxon>
        <taxon>Bacteroidales</taxon>
        <taxon>Bacteroidaceae</taxon>
        <taxon>Bacteroides</taxon>
    </lineage>
</organism>
<reference evidence="9" key="2">
    <citation type="submission" date="2021-02" db="EMBL/GenBank/DDBJ databases">
        <title>Infant gut strain persistence is associated with maternal origin, phylogeny, and functional potential including surface adhesion and iron acquisition.</title>
        <authorList>
            <person name="Lou Y.C."/>
        </authorList>
    </citation>
    <scope>NUCLEOTIDE SEQUENCE</scope>
    <source>
        <strain evidence="9">L3_082_243G1_dasL3_082_243G1_maxbin2.maxbin.015s ta_sub</strain>
    </source>
</reference>
<evidence type="ECO:0000256" key="4">
    <source>
        <dbReference type="ARBA" id="ARBA00023136"/>
    </source>
</evidence>
<proteinExistence type="inferred from homology"/>
<evidence type="ECO:0000256" key="5">
    <source>
        <dbReference type="ARBA" id="ARBA00023139"/>
    </source>
</evidence>
<dbReference type="Proteomes" id="UP000095541">
    <property type="component" value="Unassembled WGS sequence"/>
</dbReference>
<dbReference type="Gene3D" id="2.60.40.2100">
    <property type="match status" value="1"/>
</dbReference>
<evidence type="ECO:0000313" key="9">
    <source>
        <dbReference type="EMBL" id="MBS5412322.1"/>
    </source>
</evidence>
<dbReference type="EMBL" id="JAGZEE010000026">
    <property type="protein sequence ID" value="MBS5412322.1"/>
    <property type="molecule type" value="Genomic_DNA"/>
</dbReference>
<protein>
    <submittedName>
        <fullName evidence="9">FimB/Mfa2 family fimbrial subunit</fullName>
    </submittedName>
    <submittedName>
        <fullName evidence="8">Putative lipoprotein</fullName>
    </submittedName>
</protein>